<accession>A0A176WD56</accession>
<reference evidence="2" key="1">
    <citation type="submission" date="2016-03" db="EMBL/GenBank/DDBJ databases">
        <title>Mechanisms controlling the formation of the plant cell surface in tip-growing cells are functionally conserved among land plants.</title>
        <authorList>
            <person name="Honkanen S."/>
            <person name="Jones V.A."/>
            <person name="Morieri G."/>
            <person name="Champion C."/>
            <person name="Hetherington A.J."/>
            <person name="Kelly S."/>
            <person name="Saint-Marcoux D."/>
            <person name="Proust H."/>
            <person name="Prescott H."/>
            <person name="Dolan L."/>
        </authorList>
    </citation>
    <scope>NUCLEOTIDE SEQUENCE [LARGE SCALE GENOMIC DNA]</scope>
    <source>
        <tissue evidence="2">Whole gametophyte</tissue>
    </source>
</reference>
<keyword evidence="3" id="KW-1185">Reference proteome</keyword>
<protein>
    <submittedName>
        <fullName evidence="2">Uncharacterized protein</fullName>
    </submittedName>
</protein>
<dbReference type="EMBL" id="LVLJ01001171">
    <property type="protein sequence ID" value="OAE31120.1"/>
    <property type="molecule type" value="Genomic_DNA"/>
</dbReference>
<organism evidence="2 3">
    <name type="scientific">Marchantia polymorpha subsp. ruderalis</name>
    <dbReference type="NCBI Taxonomy" id="1480154"/>
    <lineage>
        <taxon>Eukaryota</taxon>
        <taxon>Viridiplantae</taxon>
        <taxon>Streptophyta</taxon>
        <taxon>Embryophyta</taxon>
        <taxon>Marchantiophyta</taxon>
        <taxon>Marchantiopsida</taxon>
        <taxon>Marchantiidae</taxon>
        <taxon>Marchantiales</taxon>
        <taxon>Marchantiaceae</taxon>
        <taxon>Marchantia</taxon>
    </lineage>
</organism>
<dbReference type="AlphaFoldDB" id="A0A176WD56"/>
<evidence type="ECO:0000313" key="2">
    <source>
        <dbReference type="EMBL" id="OAE31120.1"/>
    </source>
</evidence>
<evidence type="ECO:0000256" key="1">
    <source>
        <dbReference type="SAM" id="MobiDB-lite"/>
    </source>
</evidence>
<feature type="region of interest" description="Disordered" evidence="1">
    <location>
        <begin position="1"/>
        <end position="21"/>
    </location>
</feature>
<sequence>MLRADESDTPLTPPESGHLQVTRQNTWPGCTEQEACSSLAAAAHSPNVHAALFHSMKEKHSQIDKLLTCTSSLRLGGQQVSGHVLERAELCAVKREIGVTCRSYEKKLHWFQLSVAKSSEYIPGWPLKTRVLSNLDSEEVNAQASEGQCLVSSLSDFCTLRGGRVEHKAKEKQHLCPARVHGEDVRLKSLSAAPGHGNGDRRQAGLREISQQLLGWNRDGTEHVLMKKHSFRHAKFQTTPGDYAEPTALTSSPSSRTTDCPRSEAYADAGSGYTGPCIPPRHTESRGLEAFESLMIRTPSQPSDVHVGCMRPADMAPIGSLVSYVRLSLSDLHLGRYRRHKFRPSAILGHGRNFAIEPSGSWRLARGSVLRSPSSWLGLPG</sequence>
<gene>
    <name evidence="2" type="ORF">AXG93_150s1100</name>
</gene>
<feature type="region of interest" description="Disordered" evidence="1">
    <location>
        <begin position="236"/>
        <end position="281"/>
    </location>
</feature>
<feature type="compositionally biased region" description="Polar residues" evidence="1">
    <location>
        <begin position="248"/>
        <end position="260"/>
    </location>
</feature>
<comment type="caution">
    <text evidence="2">The sequence shown here is derived from an EMBL/GenBank/DDBJ whole genome shotgun (WGS) entry which is preliminary data.</text>
</comment>
<proteinExistence type="predicted"/>
<dbReference type="Proteomes" id="UP000077202">
    <property type="component" value="Unassembled WGS sequence"/>
</dbReference>
<name>A0A176WD56_MARPO</name>
<evidence type="ECO:0000313" key="3">
    <source>
        <dbReference type="Proteomes" id="UP000077202"/>
    </source>
</evidence>